<dbReference type="CDD" id="cd24145">
    <property type="entry name" value="Mgr3-like"/>
    <property type="match status" value="1"/>
</dbReference>
<feature type="region of interest" description="Disordered" evidence="1">
    <location>
        <begin position="251"/>
        <end position="285"/>
    </location>
</feature>
<name>A0A084AYD3_STACB</name>
<dbReference type="Proteomes" id="UP000028045">
    <property type="component" value="Unassembled WGS sequence"/>
</dbReference>
<keyword evidence="2" id="KW-0472">Membrane</keyword>
<keyword evidence="2" id="KW-1133">Transmembrane helix</keyword>
<dbReference type="PANTHER" id="PTHR28142">
    <property type="entry name" value="MITOCHONDRIAL INNER MEMBRANE I-AAA PROTEASE SUPERCOMPLEX SUBUNIT MGR3-RELATED"/>
    <property type="match status" value="1"/>
</dbReference>
<dbReference type="GO" id="GO:0051787">
    <property type="term" value="F:misfolded protein binding"/>
    <property type="evidence" value="ECO:0007669"/>
    <property type="project" value="TreeGrafter"/>
</dbReference>
<evidence type="ECO:0000256" key="2">
    <source>
        <dbReference type="SAM" id="Phobius"/>
    </source>
</evidence>
<evidence type="ECO:0000256" key="1">
    <source>
        <dbReference type="SAM" id="MobiDB-lite"/>
    </source>
</evidence>
<dbReference type="InterPro" id="IPR040201">
    <property type="entry name" value="Mrg3-like"/>
</dbReference>
<dbReference type="InterPro" id="IPR011990">
    <property type="entry name" value="TPR-like_helical_dom_sf"/>
</dbReference>
<dbReference type="Gene3D" id="1.25.40.10">
    <property type="entry name" value="Tetratricopeptide repeat domain"/>
    <property type="match status" value="1"/>
</dbReference>
<dbReference type="SMART" id="SM00028">
    <property type="entry name" value="TPR"/>
    <property type="match status" value="2"/>
</dbReference>
<feature type="transmembrane region" description="Helical" evidence="2">
    <location>
        <begin position="106"/>
        <end position="124"/>
    </location>
</feature>
<sequence length="535" mass="60285">MSVSAIASLRPLSGRCLRHANVGLLSIRVGSPTSAVELCAIVRLKREQLRFASSQDAKDAGSRSLRRAREHPLRRMTFRQFLRTGLRSMAATYNARRIREAWRESPVTMSLSICLLLLVIYVGVDFLRSHFKTFYSPEITKYPEPVAQILRRALWYTIARPDPEKALKYWKRAMELCGEIGLDPFSDEVLGIRIYIFAWLVKINNHKAAIDVLQSLLADCRKWLDVMDQAVRDGRVNEAGRLVADPKSIPSSVASLEPADHEKPSDATKTDETSNASQGTSEQGQEVIPVETLWRKRQRLLAVAVRASIHLGEVYADEHVLDPEKSHEHLLWGVETSLKEMERRRKDGPRLGEEAWLSPEELGSSMESLGRDYERKSQFHLAIPLFFQALRLCDSPCHRAVIMTSLSAAFAQHPMYSPTSSEASAIENLKDLFDSSMPRTRQECLDAGAAWARNAYVHARDVKGDDRTAECDEACAVALCNWGDVARLQGKPELAREKYRKSIEMSKKLKFDEGIKQAQDGLSRLADIPTKASKK</sequence>
<evidence type="ECO:0000313" key="4">
    <source>
        <dbReference type="Proteomes" id="UP000028045"/>
    </source>
</evidence>
<reference evidence="3 4" key="1">
    <citation type="journal article" date="2014" name="BMC Genomics">
        <title>Comparative genome sequencing reveals chemotype-specific gene clusters in the toxigenic black mold Stachybotrys.</title>
        <authorList>
            <person name="Semeiks J."/>
            <person name="Borek D."/>
            <person name="Otwinowski Z."/>
            <person name="Grishin N.V."/>
        </authorList>
    </citation>
    <scope>NUCLEOTIDE SEQUENCE [LARGE SCALE GENOMIC DNA]</scope>
    <source>
        <strain evidence="4">CBS 109288 / IBT 7711</strain>
    </source>
</reference>
<protein>
    <submittedName>
        <fullName evidence="3">Uncharacterized protein</fullName>
    </submittedName>
</protein>
<dbReference type="GO" id="GO:0031942">
    <property type="term" value="C:i-AAA complex"/>
    <property type="evidence" value="ECO:0007669"/>
    <property type="project" value="TreeGrafter"/>
</dbReference>
<feature type="compositionally biased region" description="Polar residues" evidence="1">
    <location>
        <begin position="273"/>
        <end position="284"/>
    </location>
</feature>
<dbReference type="InterPro" id="IPR019734">
    <property type="entry name" value="TPR_rpt"/>
</dbReference>
<keyword evidence="4" id="KW-1185">Reference proteome</keyword>
<dbReference type="EMBL" id="KL648455">
    <property type="protein sequence ID" value="KEY70312.1"/>
    <property type="molecule type" value="Genomic_DNA"/>
</dbReference>
<evidence type="ECO:0000313" key="3">
    <source>
        <dbReference type="EMBL" id="KEY70312.1"/>
    </source>
</evidence>
<organism evidence="3 4">
    <name type="scientific">Stachybotrys chartarum (strain CBS 109288 / IBT 7711)</name>
    <name type="common">Toxic black mold</name>
    <name type="synonym">Stilbospora chartarum</name>
    <dbReference type="NCBI Taxonomy" id="1280523"/>
    <lineage>
        <taxon>Eukaryota</taxon>
        <taxon>Fungi</taxon>
        <taxon>Dikarya</taxon>
        <taxon>Ascomycota</taxon>
        <taxon>Pezizomycotina</taxon>
        <taxon>Sordariomycetes</taxon>
        <taxon>Hypocreomycetidae</taxon>
        <taxon>Hypocreales</taxon>
        <taxon>Stachybotryaceae</taxon>
        <taxon>Stachybotrys</taxon>
    </lineage>
</organism>
<dbReference type="GO" id="GO:0006515">
    <property type="term" value="P:protein quality control for misfolded or incompletely synthesized proteins"/>
    <property type="evidence" value="ECO:0007669"/>
    <property type="project" value="TreeGrafter"/>
</dbReference>
<feature type="compositionally biased region" description="Basic and acidic residues" evidence="1">
    <location>
        <begin position="258"/>
        <end position="272"/>
    </location>
</feature>
<dbReference type="HOGENOM" id="CLU_027223_0_0_1"/>
<dbReference type="AlphaFoldDB" id="A0A084AYD3"/>
<proteinExistence type="predicted"/>
<keyword evidence="2" id="KW-0812">Transmembrane</keyword>
<dbReference type="PANTHER" id="PTHR28142:SF1">
    <property type="entry name" value="MITOCHONDRIAL INNER MEMBRANE I-AAA PROTEASE SUPERCOMPLEX SUBUNIT MGR3-RELATED"/>
    <property type="match status" value="1"/>
</dbReference>
<dbReference type="SUPFAM" id="SSF81901">
    <property type="entry name" value="HCP-like"/>
    <property type="match status" value="1"/>
</dbReference>
<gene>
    <name evidence="3" type="ORF">S7711_07009</name>
</gene>
<dbReference type="OrthoDB" id="10050400at2759"/>
<accession>A0A084AYD3</accession>